<dbReference type="Gene3D" id="1.10.10.10">
    <property type="entry name" value="Winged helix-like DNA-binding domain superfamily/Winged helix DNA-binding domain"/>
    <property type="match status" value="1"/>
</dbReference>
<dbReference type="SUPFAM" id="SSF46785">
    <property type="entry name" value="Winged helix' DNA-binding domain"/>
    <property type="match status" value="1"/>
</dbReference>
<evidence type="ECO:0000259" key="1">
    <source>
        <dbReference type="SMART" id="SM00418"/>
    </source>
</evidence>
<dbReference type="RefSeq" id="WP_171093739.1">
    <property type="nucleotide sequence ID" value="NZ_CP053069.1"/>
</dbReference>
<dbReference type="PANTHER" id="PTHR38600:SF1">
    <property type="entry name" value="TRANSCRIPTIONAL REGULATORY PROTEIN"/>
    <property type="match status" value="1"/>
</dbReference>
<dbReference type="Proteomes" id="UP000501534">
    <property type="component" value="Chromosome"/>
</dbReference>
<dbReference type="EMBL" id="CP053069">
    <property type="protein sequence ID" value="QJR11960.1"/>
    <property type="molecule type" value="Genomic_DNA"/>
</dbReference>
<dbReference type="CDD" id="cd00090">
    <property type="entry name" value="HTH_ARSR"/>
    <property type="match status" value="1"/>
</dbReference>
<organism evidence="2 3">
    <name type="scientific">Usitatibacter rugosus</name>
    <dbReference type="NCBI Taxonomy" id="2732067"/>
    <lineage>
        <taxon>Bacteria</taxon>
        <taxon>Pseudomonadati</taxon>
        <taxon>Pseudomonadota</taxon>
        <taxon>Betaproteobacteria</taxon>
        <taxon>Nitrosomonadales</taxon>
        <taxon>Usitatibacteraceae</taxon>
        <taxon>Usitatibacter</taxon>
    </lineage>
</organism>
<dbReference type="AlphaFoldDB" id="A0A6M4GXF5"/>
<dbReference type="InterPro" id="IPR036388">
    <property type="entry name" value="WH-like_DNA-bd_sf"/>
</dbReference>
<accession>A0A6M4GXF5</accession>
<sequence>MNPDEMDAVFAALASEPRRRILDVLKKEPGCNVNRVTEFFEDIGRVAVMKHIDVLEGANLVISEKVGRERLLWFNPVPVHMIYDRWTTEFSAYWAGKLARMKYRLENAPVPIDKKKRGGSRG</sequence>
<gene>
    <name evidence="2" type="ORF">DSM104443_03043</name>
</gene>
<dbReference type="PANTHER" id="PTHR38600">
    <property type="entry name" value="TRANSCRIPTIONAL REGULATORY PROTEIN"/>
    <property type="match status" value="1"/>
</dbReference>
<proteinExistence type="predicted"/>
<evidence type="ECO:0000313" key="2">
    <source>
        <dbReference type="EMBL" id="QJR11960.1"/>
    </source>
</evidence>
<protein>
    <recommendedName>
        <fullName evidence="1">HTH arsR-type domain-containing protein</fullName>
    </recommendedName>
</protein>
<dbReference type="InterPro" id="IPR001845">
    <property type="entry name" value="HTH_ArsR_DNA-bd_dom"/>
</dbReference>
<dbReference type="KEGG" id="uru:DSM104443_03043"/>
<dbReference type="SMART" id="SM00418">
    <property type="entry name" value="HTH_ARSR"/>
    <property type="match status" value="1"/>
</dbReference>
<evidence type="ECO:0000313" key="3">
    <source>
        <dbReference type="Proteomes" id="UP000501534"/>
    </source>
</evidence>
<keyword evidence="3" id="KW-1185">Reference proteome</keyword>
<dbReference type="InterPro" id="IPR036390">
    <property type="entry name" value="WH_DNA-bd_sf"/>
</dbReference>
<reference evidence="2 3" key="1">
    <citation type="submission" date="2020-04" db="EMBL/GenBank/DDBJ databases">
        <title>Usitatibacter rugosus gen. nov., sp. nov. and Usitatibacter palustris sp. nov., novel members of Usitatibacteraceae fam. nov. within the order Nitrosomonadales isolated from soil.</title>
        <authorList>
            <person name="Huber K.J."/>
            <person name="Neumann-Schaal M."/>
            <person name="Geppert A."/>
            <person name="Luckner M."/>
            <person name="Wanner G."/>
            <person name="Overmann J."/>
        </authorList>
    </citation>
    <scope>NUCLEOTIDE SEQUENCE [LARGE SCALE GENOMIC DNA]</scope>
    <source>
        <strain evidence="2 3">0125_3</strain>
    </source>
</reference>
<feature type="domain" description="HTH arsR-type" evidence="1">
    <location>
        <begin position="8"/>
        <end position="89"/>
    </location>
</feature>
<dbReference type="GO" id="GO:0003700">
    <property type="term" value="F:DNA-binding transcription factor activity"/>
    <property type="evidence" value="ECO:0007669"/>
    <property type="project" value="InterPro"/>
</dbReference>
<name>A0A6M4GXF5_9PROT</name>
<dbReference type="InterPro" id="IPR011991">
    <property type="entry name" value="ArsR-like_HTH"/>
</dbReference>